<dbReference type="GO" id="GO:0010021">
    <property type="term" value="P:amylopectin biosynthetic process"/>
    <property type="evidence" value="ECO:0007669"/>
    <property type="project" value="UniProtKB-ARBA"/>
</dbReference>
<dbReference type="PANTHER" id="PTHR45825:SF2">
    <property type="entry name" value="STARCH SYNTHASE 2, CHLOROPLASTIC_AMYLOPLASTIC"/>
    <property type="match status" value="1"/>
</dbReference>
<dbReference type="GO" id="GO:0019252">
    <property type="term" value="P:starch biosynthetic process"/>
    <property type="evidence" value="ECO:0007669"/>
    <property type="project" value="UniProtKB-KW"/>
</dbReference>
<dbReference type="InterPro" id="IPR011835">
    <property type="entry name" value="GS/SS"/>
</dbReference>
<keyword evidence="8" id="KW-0934">Plastid</keyword>
<comment type="catalytic activity">
    <reaction evidence="1">
        <text>[(1-&gt;4)-alpha-D-glucosyl](n) + ADP-alpha-D-glucose = [(1-&gt;4)-alpha-D-glucosyl](n+1) + ADP + H(+)</text>
        <dbReference type="Rhea" id="RHEA:18189"/>
        <dbReference type="Rhea" id="RHEA-COMP:9584"/>
        <dbReference type="Rhea" id="RHEA-COMP:9587"/>
        <dbReference type="ChEBI" id="CHEBI:15378"/>
        <dbReference type="ChEBI" id="CHEBI:15444"/>
        <dbReference type="ChEBI" id="CHEBI:57498"/>
        <dbReference type="ChEBI" id="CHEBI:456216"/>
        <dbReference type="EC" id="2.4.1.21"/>
    </reaction>
</comment>
<evidence type="ECO:0000256" key="5">
    <source>
        <dbReference type="ARBA" id="ARBA00010281"/>
    </source>
</evidence>
<dbReference type="Gene3D" id="3.40.50.2000">
    <property type="entry name" value="Glycogen Phosphorylase B"/>
    <property type="match status" value="2"/>
</dbReference>
<evidence type="ECO:0000256" key="9">
    <source>
        <dbReference type="ARBA" id="ARBA00022676"/>
    </source>
</evidence>
<evidence type="ECO:0000256" key="8">
    <source>
        <dbReference type="ARBA" id="ARBA00022640"/>
    </source>
</evidence>
<feature type="compositionally biased region" description="Polar residues" evidence="14">
    <location>
        <begin position="214"/>
        <end position="247"/>
    </location>
</feature>
<dbReference type="Pfam" id="PF13692">
    <property type="entry name" value="Glyco_trans_1_4"/>
    <property type="match status" value="1"/>
</dbReference>
<evidence type="ECO:0000256" key="13">
    <source>
        <dbReference type="ARBA" id="ARBA00023234"/>
    </source>
</evidence>
<dbReference type="FunFam" id="3.40.50.2000:FF:000048">
    <property type="entry name" value="Starch synthase, chloroplastic/amyloplastic"/>
    <property type="match status" value="1"/>
</dbReference>
<keyword evidence="17" id="KW-1185">Reference proteome</keyword>
<dbReference type="GO" id="GO:0009011">
    <property type="term" value="F:alpha-1,4-glucan glucosyltransferase (ADP-glucose donor) activity"/>
    <property type="evidence" value="ECO:0007669"/>
    <property type="project" value="UniProtKB-EC"/>
</dbReference>
<keyword evidence="12" id="KW-0809">Transit peptide</keyword>
<evidence type="ECO:0000256" key="10">
    <source>
        <dbReference type="ARBA" id="ARBA00022679"/>
    </source>
</evidence>
<feature type="domain" description="Starch synthase catalytic" evidence="15">
    <location>
        <begin position="312"/>
        <end position="554"/>
    </location>
</feature>
<evidence type="ECO:0000256" key="11">
    <source>
        <dbReference type="ARBA" id="ARBA00022922"/>
    </source>
</evidence>
<evidence type="ECO:0000256" key="12">
    <source>
        <dbReference type="ARBA" id="ARBA00022946"/>
    </source>
</evidence>
<keyword evidence="10" id="KW-0808">Transferase</keyword>
<comment type="subcellular location">
    <subcellularLocation>
        <location evidence="3">Plastid</location>
        <location evidence="3">Amyloplast</location>
    </subcellularLocation>
    <subcellularLocation>
        <location evidence="2">Plastid</location>
        <location evidence="2">Chloroplast</location>
    </subcellularLocation>
</comment>
<dbReference type="CDD" id="cd03791">
    <property type="entry name" value="GT5_Glycogen_synthase_DULL1-like"/>
    <property type="match status" value="1"/>
</dbReference>
<evidence type="ECO:0000256" key="4">
    <source>
        <dbReference type="ARBA" id="ARBA00004727"/>
    </source>
</evidence>
<name>A0AAU9S5T8_THLAR</name>
<dbReference type="NCBIfam" id="TIGR02095">
    <property type="entry name" value="glgA"/>
    <property type="match status" value="1"/>
</dbReference>
<evidence type="ECO:0000256" key="1">
    <source>
        <dbReference type="ARBA" id="ARBA00001478"/>
    </source>
</evidence>
<dbReference type="FunFam" id="3.40.50.2000:FF:000025">
    <property type="entry name" value="Starch synthase, chloroplastic/amyloplastic"/>
    <property type="match status" value="1"/>
</dbReference>
<evidence type="ECO:0000313" key="17">
    <source>
        <dbReference type="Proteomes" id="UP000836841"/>
    </source>
</evidence>
<feature type="compositionally biased region" description="Basic and acidic residues" evidence="14">
    <location>
        <begin position="122"/>
        <end position="132"/>
    </location>
</feature>
<feature type="region of interest" description="Disordered" evidence="14">
    <location>
        <begin position="115"/>
        <end position="304"/>
    </location>
</feature>
<evidence type="ECO:0000256" key="7">
    <source>
        <dbReference type="ARBA" id="ARBA00022528"/>
    </source>
</evidence>
<feature type="compositionally biased region" description="Polar residues" evidence="14">
    <location>
        <begin position="262"/>
        <end position="271"/>
    </location>
</feature>
<protein>
    <recommendedName>
        <fullName evidence="6">starch synthase</fullName>
        <ecNumber evidence="6">2.4.1.21</ecNumber>
    </recommendedName>
</protein>
<organism evidence="16 17">
    <name type="scientific">Thlaspi arvense</name>
    <name type="common">Field penny-cress</name>
    <dbReference type="NCBI Taxonomy" id="13288"/>
    <lineage>
        <taxon>Eukaryota</taxon>
        <taxon>Viridiplantae</taxon>
        <taxon>Streptophyta</taxon>
        <taxon>Embryophyta</taxon>
        <taxon>Tracheophyta</taxon>
        <taxon>Spermatophyta</taxon>
        <taxon>Magnoliopsida</taxon>
        <taxon>eudicotyledons</taxon>
        <taxon>Gunneridae</taxon>
        <taxon>Pentapetalae</taxon>
        <taxon>rosids</taxon>
        <taxon>malvids</taxon>
        <taxon>Brassicales</taxon>
        <taxon>Brassicaceae</taxon>
        <taxon>Thlaspideae</taxon>
        <taxon>Thlaspi</taxon>
    </lineage>
</organism>
<evidence type="ECO:0000256" key="2">
    <source>
        <dbReference type="ARBA" id="ARBA00004229"/>
    </source>
</evidence>
<sequence>MASVAESSFPLMCQIKSQPRVASSTLRNSSVVRISSPDFASGSLSFRGRSFVLGHRWKFARCVEATSPDSSEPASGDEQEDALQATIEKSKKVLDMQRNLLQQIAERRKLVSSIKESTPNLDDAKPSSKEEYGSSVNANTDATKKEKVDGDGNGSVSYGKSSLDKETEAKTLSPATGSPKKSKQSSASVESSSPVTSPEKPSVVATNAKPWSSVVASSQDHPYKPSSTMTSSEKTSHPVTSHGNPSKSRAGAFWSDPLPSYLTKTPETSSIKTEEHMETKEEKTHAEASSDTNESVRDEQKPPPLAGANVMNVILVAAECAPFSKTGGLGDVAGALPKALARRGHRVMVVVPRYAEYAEAKDVGIRRRYKVAGQDMEVTYFHAYIDGVDFVFIDSPVFRHLSNNIYGGNRLDILKRMVLFCKAAVEVPWYVPCGGVCYGDGNLAFIANDWHTALLPVYLKAYYRDHGLMKYTRSVLVIHNIAHQGRGPVDDFACVDLPSHYLDSFKLYDPVGGEHFNIFAAGLKAADRVLTVSHGYSWEVKTLEGGWGLHNIINENDWKFRGIVNGIDTKEWNPKFDLHLHSDEYTNYSLETLHIGKPQCKAALQKELGLPVRPDVPLIGFIGRLDHQKGVDLIAEAVPWMMSQDVQLVMLGTGRPDLEEVLRQMEHQYRDKARGWVGFSVRTAHRITAGADILLMPSRFEPCGLNQLYAMNYGTIPVVHAVGGLRDTVQQFDPYSETGLGWTFDSAEAGKLIHALGNCLLTYREYKESWEGLQRRGMSQDLSWDNAAEKYEEVLVAAKYQW</sequence>
<dbReference type="EC" id="2.4.1.21" evidence="6"/>
<evidence type="ECO:0000256" key="14">
    <source>
        <dbReference type="SAM" id="MobiDB-lite"/>
    </source>
</evidence>
<evidence type="ECO:0000313" key="16">
    <source>
        <dbReference type="EMBL" id="CAH2055342.1"/>
    </source>
</evidence>
<evidence type="ECO:0000259" key="15">
    <source>
        <dbReference type="Pfam" id="PF08323"/>
    </source>
</evidence>
<dbReference type="PANTHER" id="PTHR45825">
    <property type="entry name" value="GRANULE-BOUND STARCH SYNTHASE 1, CHLOROPLASTIC/AMYLOPLASTIC"/>
    <property type="match status" value="1"/>
</dbReference>
<feature type="compositionally biased region" description="Basic and acidic residues" evidence="14">
    <location>
        <begin position="272"/>
        <end position="301"/>
    </location>
</feature>
<reference evidence="16 17" key="1">
    <citation type="submission" date="2022-03" db="EMBL/GenBank/DDBJ databases">
        <authorList>
            <person name="Nunn A."/>
            <person name="Chopra R."/>
            <person name="Nunn A."/>
            <person name="Contreras Garrido A."/>
        </authorList>
    </citation>
    <scope>NUCLEOTIDE SEQUENCE [LARGE SCALE GENOMIC DNA]</scope>
</reference>
<dbReference type="GO" id="GO:0004373">
    <property type="term" value="F:alpha-1,4-glucan glucosyltransferase (UDP-glucose donor) activity"/>
    <property type="evidence" value="ECO:0007669"/>
    <property type="project" value="InterPro"/>
</dbReference>
<evidence type="ECO:0000256" key="6">
    <source>
        <dbReference type="ARBA" id="ARBA00012588"/>
    </source>
</evidence>
<comment type="pathway">
    <text evidence="4">Glycan biosynthesis; starch biosynthesis.</text>
</comment>
<gene>
    <name evidence="16" type="ORF">TAV2_LOCUS11527</name>
</gene>
<feature type="compositionally biased region" description="Low complexity" evidence="14">
    <location>
        <begin position="184"/>
        <end position="204"/>
    </location>
</feature>
<comment type="similarity">
    <text evidence="5">Belongs to the glycosyltransferase 1 family. Bacterial/plant glycogen synthase subfamily.</text>
</comment>
<evidence type="ECO:0000256" key="3">
    <source>
        <dbReference type="ARBA" id="ARBA00004602"/>
    </source>
</evidence>
<dbReference type="HAMAP" id="MF_00484">
    <property type="entry name" value="Glycogen_synth"/>
    <property type="match status" value="1"/>
</dbReference>
<keyword evidence="9" id="KW-0328">Glycosyltransferase</keyword>
<dbReference type="InterPro" id="IPR013534">
    <property type="entry name" value="Starch_synth_cat_dom"/>
</dbReference>
<accession>A0AAU9S5T8</accession>
<keyword evidence="11" id="KW-0750">Starch biosynthesis</keyword>
<dbReference type="GO" id="GO:0009507">
    <property type="term" value="C:chloroplast"/>
    <property type="evidence" value="ECO:0007669"/>
    <property type="project" value="UniProtKB-SubCell"/>
</dbReference>
<proteinExistence type="inferred from homology"/>
<keyword evidence="13" id="KW-0035">Amyloplast</keyword>
<dbReference type="AlphaFoldDB" id="A0AAU9S5T8"/>
<dbReference type="SUPFAM" id="SSF53756">
    <property type="entry name" value="UDP-Glycosyltransferase/glycogen phosphorylase"/>
    <property type="match status" value="1"/>
</dbReference>
<dbReference type="GO" id="GO:0009501">
    <property type="term" value="C:amyloplast"/>
    <property type="evidence" value="ECO:0007669"/>
    <property type="project" value="UniProtKB-SubCell"/>
</dbReference>
<dbReference type="Pfam" id="PF08323">
    <property type="entry name" value="Glyco_transf_5"/>
    <property type="match status" value="1"/>
</dbReference>
<dbReference type="Proteomes" id="UP000836841">
    <property type="component" value="Chromosome 3"/>
</dbReference>
<dbReference type="EMBL" id="OU466859">
    <property type="protein sequence ID" value="CAH2055342.1"/>
    <property type="molecule type" value="Genomic_DNA"/>
</dbReference>
<keyword evidence="7" id="KW-0150">Chloroplast</keyword>